<protein>
    <submittedName>
        <fullName evidence="4">GvpL/GvpF family gas vesicle protein</fullName>
    </submittedName>
</protein>
<dbReference type="EMBL" id="BAAAZA010000015">
    <property type="protein sequence ID" value="GAA3878677.1"/>
    <property type="molecule type" value="Genomic_DNA"/>
</dbReference>
<dbReference type="PANTHER" id="PTHR36852:SF1">
    <property type="entry name" value="PROTEIN GVPL 2"/>
    <property type="match status" value="1"/>
</dbReference>
<organism evidence="4 5">
    <name type="scientific">Streptomyces lannensis</name>
    <dbReference type="NCBI Taxonomy" id="766498"/>
    <lineage>
        <taxon>Bacteria</taxon>
        <taxon>Bacillati</taxon>
        <taxon>Actinomycetota</taxon>
        <taxon>Actinomycetes</taxon>
        <taxon>Kitasatosporales</taxon>
        <taxon>Streptomycetaceae</taxon>
        <taxon>Streptomyces</taxon>
    </lineage>
</organism>
<accession>A0ABP7KIF4</accession>
<comment type="caution">
    <text evidence="4">The sequence shown here is derived from an EMBL/GenBank/DDBJ whole genome shotgun (WGS) entry which is preliminary data.</text>
</comment>
<reference evidence="5" key="1">
    <citation type="journal article" date="2019" name="Int. J. Syst. Evol. Microbiol.">
        <title>The Global Catalogue of Microorganisms (GCM) 10K type strain sequencing project: providing services to taxonomists for standard genome sequencing and annotation.</title>
        <authorList>
            <consortium name="The Broad Institute Genomics Platform"/>
            <consortium name="The Broad Institute Genome Sequencing Center for Infectious Disease"/>
            <person name="Wu L."/>
            <person name="Ma J."/>
        </authorList>
    </citation>
    <scope>NUCLEOTIDE SEQUENCE [LARGE SCALE GENOMIC DNA]</scope>
    <source>
        <strain evidence="5">JCM 16578</strain>
    </source>
</reference>
<evidence type="ECO:0000256" key="3">
    <source>
        <dbReference type="ARBA" id="ARBA00035643"/>
    </source>
</evidence>
<dbReference type="Pfam" id="PF06386">
    <property type="entry name" value="GvpL_GvpF"/>
    <property type="match status" value="1"/>
</dbReference>
<comment type="subcellular location">
    <subcellularLocation>
        <location evidence="2">Gas vesicle</location>
    </subcellularLocation>
</comment>
<gene>
    <name evidence="4" type="ORF">GCM10022207_51490</name>
</gene>
<evidence type="ECO:0000256" key="1">
    <source>
        <dbReference type="ARBA" id="ARBA00022987"/>
    </source>
</evidence>
<dbReference type="Proteomes" id="UP001501563">
    <property type="component" value="Unassembled WGS sequence"/>
</dbReference>
<name>A0ABP7KIF4_9ACTN</name>
<evidence type="ECO:0000313" key="5">
    <source>
        <dbReference type="Proteomes" id="UP001501563"/>
    </source>
</evidence>
<keyword evidence="1" id="KW-0304">Gas vesicle</keyword>
<proteinExistence type="inferred from homology"/>
<dbReference type="InterPro" id="IPR009430">
    <property type="entry name" value="GvpL/GvpF"/>
</dbReference>
<evidence type="ECO:0000256" key="2">
    <source>
        <dbReference type="ARBA" id="ARBA00035108"/>
    </source>
</evidence>
<dbReference type="RefSeq" id="WP_345551343.1">
    <property type="nucleotide sequence ID" value="NZ_BAAAZA010000015.1"/>
</dbReference>
<evidence type="ECO:0000313" key="4">
    <source>
        <dbReference type="EMBL" id="GAA3878677.1"/>
    </source>
</evidence>
<dbReference type="PANTHER" id="PTHR36852">
    <property type="entry name" value="PROTEIN GVPL 2"/>
    <property type="match status" value="1"/>
</dbReference>
<keyword evidence="5" id="KW-1185">Reference proteome</keyword>
<sequence>MTPVPAVPPATAATYVFAVCRHADDDVLCRLPGISTAPVRTLPFEQLHAVVQDVPAAEADRQFWAERLSDPDDLERYVRAHHQIVTAVATAGPAAPMALATLYSSEERARQALTADAARFHTVLDRVAGRVEWGVKVYVSSASTMTETDRTVAPARVPQAPGAGRAYLERVRGTHRAREESRSAALQAAEELDAALRSLAVAARRLRLQEQQLNDCRRVQVLNGAYLVDESQTARFTKAVATLRRRAGALIELSGPWVPYSFAGEDGAHGDH</sequence>
<comment type="similarity">
    <text evidence="3">Belongs to the gas vesicle GvpF/GvpL family.</text>
</comment>